<dbReference type="PANTHER" id="PTHR21716">
    <property type="entry name" value="TRANSMEMBRANE PROTEIN"/>
    <property type="match status" value="1"/>
</dbReference>
<dbReference type="EMBL" id="DSXR01000014">
    <property type="protein sequence ID" value="HGS86133.1"/>
    <property type="molecule type" value="Genomic_DNA"/>
</dbReference>
<feature type="transmembrane region" description="Helical" evidence="8">
    <location>
        <begin position="180"/>
        <end position="202"/>
    </location>
</feature>
<evidence type="ECO:0000256" key="8">
    <source>
        <dbReference type="SAM" id="Phobius"/>
    </source>
</evidence>
<keyword evidence="6 8" id="KW-1133">Transmembrane helix</keyword>
<proteinExistence type="inferred from homology"/>
<protein>
    <submittedName>
        <fullName evidence="9">AI-2E family transporter</fullName>
    </submittedName>
</protein>
<feature type="transmembrane region" description="Helical" evidence="8">
    <location>
        <begin position="243"/>
        <end position="271"/>
    </location>
</feature>
<evidence type="ECO:0000256" key="2">
    <source>
        <dbReference type="ARBA" id="ARBA00009773"/>
    </source>
</evidence>
<evidence type="ECO:0000256" key="1">
    <source>
        <dbReference type="ARBA" id="ARBA00004651"/>
    </source>
</evidence>
<accession>A0A7C4Q296</accession>
<reference evidence="9" key="1">
    <citation type="journal article" date="2020" name="mSystems">
        <title>Genome- and Community-Level Interaction Insights into Carbon Utilization and Element Cycling Functions of Hydrothermarchaeota in Hydrothermal Sediment.</title>
        <authorList>
            <person name="Zhou Z."/>
            <person name="Liu Y."/>
            <person name="Xu W."/>
            <person name="Pan J."/>
            <person name="Luo Z.H."/>
            <person name="Li M."/>
        </authorList>
    </citation>
    <scope>NUCLEOTIDE SEQUENCE [LARGE SCALE GENOMIC DNA]</scope>
    <source>
        <strain evidence="9">SpSt-556</strain>
    </source>
</reference>
<comment type="subcellular location">
    <subcellularLocation>
        <location evidence="1">Cell membrane</location>
        <topology evidence="1">Multi-pass membrane protein</topology>
    </subcellularLocation>
</comment>
<gene>
    <name evidence="9" type="ORF">ENT17_00770</name>
</gene>
<dbReference type="InterPro" id="IPR002549">
    <property type="entry name" value="AI-2E-like"/>
</dbReference>
<keyword evidence="7 8" id="KW-0472">Membrane</keyword>
<comment type="caution">
    <text evidence="9">The sequence shown here is derived from an EMBL/GenBank/DDBJ whole genome shotgun (WGS) entry which is preliminary data.</text>
</comment>
<evidence type="ECO:0000256" key="6">
    <source>
        <dbReference type="ARBA" id="ARBA00022989"/>
    </source>
</evidence>
<evidence type="ECO:0000313" key="9">
    <source>
        <dbReference type="EMBL" id="HGS86133.1"/>
    </source>
</evidence>
<dbReference type="AlphaFoldDB" id="A0A7C4Q296"/>
<feature type="transmembrane region" description="Helical" evidence="8">
    <location>
        <begin position="277"/>
        <end position="295"/>
    </location>
</feature>
<dbReference type="Pfam" id="PF01594">
    <property type="entry name" value="AI-2E_transport"/>
    <property type="match status" value="1"/>
</dbReference>
<dbReference type="GO" id="GO:0055085">
    <property type="term" value="P:transmembrane transport"/>
    <property type="evidence" value="ECO:0007669"/>
    <property type="project" value="TreeGrafter"/>
</dbReference>
<name>A0A7C4Q296_9CHLR</name>
<dbReference type="GO" id="GO:0005886">
    <property type="term" value="C:plasma membrane"/>
    <property type="evidence" value="ECO:0007669"/>
    <property type="project" value="UniProtKB-SubCell"/>
</dbReference>
<feature type="transmembrane region" description="Helical" evidence="8">
    <location>
        <begin position="344"/>
        <end position="374"/>
    </location>
</feature>
<feature type="transmembrane region" description="Helical" evidence="8">
    <location>
        <begin position="307"/>
        <end position="324"/>
    </location>
</feature>
<feature type="transmembrane region" description="Helical" evidence="8">
    <location>
        <begin position="59"/>
        <end position="77"/>
    </location>
</feature>
<comment type="similarity">
    <text evidence="2">Belongs to the autoinducer-2 exporter (AI-2E) (TC 2.A.86) family.</text>
</comment>
<dbReference type="PANTHER" id="PTHR21716:SF53">
    <property type="entry name" value="PERMEASE PERM-RELATED"/>
    <property type="match status" value="1"/>
</dbReference>
<sequence length="459" mass="51243">MACSGTIDLEPDNGFWSMNDSLQPSTSPRWSGTTKLVVALTTVAILAGLLIRFRQIVGLLLVAFILAYLLYPITNFLHQKLRLSWRLAALIVFVLVLLGLLSLLTVSGLALFEQVQNLVRFLDTRIRDLPKIIADLTAHPIEIGIFEIDLAQYDLPSLASQLLGMVQPILSNLTTIIGKLAASAATTIGWLFFSVLIAYFILNDSGGVRERLINLQIPGYSEDVARFGRELNRIWNAFLRGQMIIFLITVLVYIPLLGGLGVSFYVGLALLAGLARFVPYIGPWVTWITYGLVSYLQGSTIFGVEPWVYVIIVLGSAIVIDFILDNFLVPRLMGSALNIHPAAIMVAALIFANLFGLIGVLLAAPVTATVKLIANYVFRKMFDLDPWEGMEKIADREPNAMAKWISQWFGNLFARINRRFQKQFPNGIPIINWLEEFRNWLGRALQKNIPPQKKPNSRK</sequence>
<keyword evidence="4" id="KW-1003">Cell membrane</keyword>
<keyword evidence="3" id="KW-0813">Transport</keyword>
<organism evidence="9">
    <name type="scientific">Bellilinea caldifistulae</name>
    <dbReference type="NCBI Taxonomy" id="360411"/>
    <lineage>
        <taxon>Bacteria</taxon>
        <taxon>Bacillati</taxon>
        <taxon>Chloroflexota</taxon>
        <taxon>Anaerolineae</taxon>
        <taxon>Anaerolineales</taxon>
        <taxon>Anaerolineaceae</taxon>
        <taxon>Bellilinea</taxon>
    </lineage>
</organism>
<keyword evidence="5 8" id="KW-0812">Transmembrane</keyword>
<evidence type="ECO:0000256" key="5">
    <source>
        <dbReference type="ARBA" id="ARBA00022692"/>
    </source>
</evidence>
<evidence type="ECO:0000256" key="7">
    <source>
        <dbReference type="ARBA" id="ARBA00023136"/>
    </source>
</evidence>
<evidence type="ECO:0000256" key="3">
    <source>
        <dbReference type="ARBA" id="ARBA00022448"/>
    </source>
</evidence>
<evidence type="ECO:0000256" key="4">
    <source>
        <dbReference type="ARBA" id="ARBA00022475"/>
    </source>
</evidence>
<feature type="transmembrane region" description="Helical" evidence="8">
    <location>
        <begin position="89"/>
        <end position="112"/>
    </location>
</feature>